<reference evidence="5 6" key="1">
    <citation type="submission" date="2018-09" db="EMBL/GenBank/DDBJ databases">
        <title>Streptomyces sp. nov. DS1-2, an endophytic actinomycete isolated from roots of Dendrobium scabrilingue.</title>
        <authorList>
            <person name="Kuncharoen N."/>
            <person name="Kudo T."/>
            <person name="Ohkuma M."/>
            <person name="Yuki M."/>
            <person name="Tanasupawat S."/>
        </authorList>
    </citation>
    <scope>NUCLEOTIDE SEQUENCE [LARGE SCALE GENOMIC DNA]</scope>
    <source>
        <strain evidence="3 6">AZ1-7</strain>
        <strain evidence="4 5">DS1-2</strain>
    </source>
</reference>
<proteinExistence type="predicted"/>
<dbReference type="SUPFAM" id="SSF50494">
    <property type="entry name" value="Trypsin-like serine proteases"/>
    <property type="match status" value="1"/>
</dbReference>
<evidence type="ECO:0000313" key="4">
    <source>
        <dbReference type="EMBL" id="RKN26540.1"/>
    </source>
</evidence>
<dbReference type="EMBL" id="RBDY01000002">
    <property type="protein sequence ID" value="RKN26540.1"/>
    <property type="molecule type" value="Genomic_DNA"/>
</dbReference>
<feature type="compositionally biased region" description="Low complexity" evidence="2">
    <location>
        <begin position="67"/>
        <end position="83"/>
    </location>
</feature>
<evidence type="ECO:0000256" key="1">
    <source>
        <dbReference type="ARBA" id="ARBA00022729"/>
    </source>
</evidence>
<name>A0A3A9WF84_9ACTN</name>
<dbReference type="InterPro" id="IPR050966">
    <property type="entry name" value="Glutamyl_endopeptidase"/>
</dbReference>
<dbReference type="InterPro" id="IPR043504">
    <property type="entry name" value="Peptidase_S1_PA_chymotrypsin"/>
</dbReference>
<evidence type="ECO:0000313" key="3">
    <source>
        <dbReference type="EMBL" id="RKN11440.1"/>
    </source>
</evidence>
<keyword evidence="1" id="KW-0732">Signal</keyword>
<dbReference type="PANTHER" id="PTHR15462">
    <property type="entry name" value="SERINE PROTEASE"/>
    <property type="match status" value="1"/>
</dbReference>
<feature type="region of interest" description="Disordered" evidence="2">
    <location>
        <begin position="61"/>
        <end position="83"/>
    </location>
</feature>
<accession>A0A3A9WF84</accession>
<organism evidence="3 6">
    <name type="scientific">Streptomyces radicis</name>
    <dbReference type="NCBI Taxonomy" id="1750517"/>
    <lineage>
        <taxon>Bacteria</taxon>
        <taxon>Bacillati</taxon>
        <taxon>Actinomycetota</taxon>
        <taxon>Actinomycetes</taxon>
        <taxon>Kitasatosporales</taxon>
        <taxon>Streptomycetaceae</taxon>
        <taxon>Streptomyces</taxon>
    </lineage>
</organism>
<keyword evidence="5" id="KW-1185">Reference proteome</keyword>
<feature type="region of interest" description="Disordered" evidence="2">
    <location>
        <begin position="128"/>
        <end position="155"/>
    </location>
</feature>
<comment type="caution">
    <text evidence="3">The sequence shown here is derived from an EMBL/GenBank/DDBJ whole genome shotgun (WGS) entry which is preliminary data.</text>
</comment>
<evidence type="ECO:0008006" key="7">
    <source>
        <dbReference type="Google" id="ProtNLM"/>
    </source>
</evidence>
<dbReference type="AlphaFoldDB" id="A0A3A9WF84"/>
<dbReference type="Proteomes" id="UP000275024">
    <property type="component" value="Unassembled WGS sequence"/>
</dbReference>
<dbReference type="Proteomes" id="UP000268652">
    <property type="component" value="Unassembled WGS sequence"/>
</dbReference>
<evidence type="ECO:0000313" key="5">
    <source>
        <dbReference type="Proteomes" id="UP000268652"/>
    </source>
</evidence>
<feature type="compositionally biased region" description="Polar residues" evidence="2">
    <location>
        <begin position="18"/>
        <end position="27"/>
    </location>
</feature>
<gene>
    <name evidence="4" type="ORF">D7318_03940</name>
    <name evidence="3" type="ORF">D7319_05720</name>
</gene>
<evidence type="ECO:0000313" key="6">
    <source>
        <dbReference type="Proteomes" id="UP000275024"/>
    </source>
</evidence>
<dbReference type="Gene3D" id="2.40.10.10">
    <property type="entry name" value="Trypsin-like serine proteases"/>
    <property type="match status" value="2"/>
</dbReference>
<evidence type="ECO:0000256" key="2">
    <source>
        <dbReference type="SAM" id="MobiDB-lite"/>
    </source>
</evidence>
<dbReference type="EMBL" id="RBDX01000003">
    <property type="protein sequence ID" value="RKN11440.1"/>
    <property type="molecule type" value="Genomic_DNA"/>
</dbReference>
<protein>
    <recommendedName>
        <fullName evidence="7">Peptidase</fullName>
    </recommendedName>
</protein>
<dbReference type="InterPro" id="IPR009003">
    <property type="entry name" value="Peptidase_S1_PA"/>
</dbReference>
<feature type="region of interest" description="Disordered" evidence="2">
    <location>
        <begin position="1"/>
        <end position="31"/>
    </location>
</feature>
<sequence>MARAPPWASECPARHITSEGTTLNDSTSSRPGRGRGIAAAIAGAVLISLVALQPAAADARTPDARTADTPAAASAAAGGTTASPAEIARADTYWTKERMAAATPELPPDVGERALADALADAEAANALPARSAPGATPRHATTATGTDTTATDVTDTIGTAAVTQAQRWGGQGQMPATTTGKVYFTRGDGSGGFCSGSVVTAANNNTVWTAGHCIHPGGTGPGTYHTNIVFVPDADNGLEPHGQWSYKFANTTIGWQDNGDFAYDLAAIAVWPQGSRGDLAGWVGSQGYAFGSGQTWASLHALGFPAAGYQRGDFSGNDLWFCEGPSTAAGSDIRMTCDMRNGTSGGPWLDDLQTARGWGYIVGAYSYHYLDGNGNYADQFMYSANHGDGAINVYNDVSVR</sequence>